<reference evidence="2" key="2">
    <citation type="journal article" date="2015" name="Fish Shellfish Immunol.">
        <title>Early steps in the European eel (Anguilla anguilla)-Vibrio vulnificus interaction in the gills: Role of the RtxA13 toxin.</title>
        <authorList>
            <person name="Callol A."/>
            <person name="Pajuelo D."/>
            <person name="Ebbesson L."/>
            <person name="Teles M."/>
            <person name="MacKenzie S."/>
            <person name="Amaro C."/>
        </authorList>
    </citation>
    <scope>NUCLEOTIDE SEQUENCE</scope>
</reference>
<evidence type="ECO:0000313" key="2">
    <source>
        <dbReference type="EMBL" id="JAH92730.1"/>
    </source>
</evidence>
<proteinExistence type="predicted"/>
<feature type="chain" id="PRO_5002434540" evidence="1">
    <location>
        <begin position="21"/>
        <end position="88"/>
    </location>
</feature>
<accession>A0A0E9WT88</accession>
<keyword evidence="1" id="KW-0732">Signal</keyword>
<reference evidence="2" key="1">
    <citation type="submission" date="2014-11" db="EMBL/GenBank/DDBJ databases">
        <authorList>
            <person name="Amaro Gonzalez C."/>
        </authorList>
    </citation>
    <scope>NUCLEOTIDE SEQUENCE</scope>
</reference>
<dbReference type="AlphaFoldDB" id="A0A0E9WT88"/>
<evidence type="ECO:0000256" key="1">
    <source>
        <dbReference type="SAM" id="SignalP"/>
    </source>
</evidence>
<dbReference type="EMBL" id="GBXM01015847">
    <property type="protein sequence ID" value="JAH92730.1"/>
    <property type="molecule type" value="Transcribed_RNA"/>
</dbReference>
<name>A0A0E9WT88_ANGAN</name>
<sequence>MVTLFLKFISVITLLALVKDLELTQLMDLFPLGLKNSVGWKTDWLTFKEMEGRIEPWISSKLDSNFTVVLGRYHFRWEVKSTWLVCLH</sequence>
<organism evidence="2">
    <name type="scientific">Anguilla anguilla</name>
    <name type="common">European freshwater eel</name>
    <name type="synonym">Muraena anguilla</name>
    <dbReference type="NCBI Taxonomy" id="7936"/>
    <lineage>
        <taxon>Eukaryota</taxon>
        <taxon>Metazoa</taxon>
        <taxon>Chordata</taxon>
        <taxon>Craniata</taxon>
        <taxon>Vertebrata</taxon>
        <taxon>Euteleostomi</taxon>
        <taxon>Actinopterygii</taxon>
        <taxon>Neopterygii</taxon>
        <taxon>Teleostei</taxon>
        <taxon>Anguilliformes</taxon>
        <taxon>Anguillidae</taxon>
        <taxon>Anguilla</taxon>
    </lineage>
</organism>
<protein>
    <submittedName>
        <fullName evidence="2">Uncharacterized protein</fullName>
    </submittedName>
</protein>
<feature type="signal peptide" evidence="1">
    <location>
        <begin position="1"/>
        <end position="20"/>
    </location>
</feature>